<feature type="transmembrane region" description="Helical" evidence="1">
    <location>
        <begin position="204"/>
        <end position="224"/>
    </location>
</feature>
<feature type="transmembrane region" description="Helical" evidence="1">
    <location>
        <begin position="83"/>
        <end position="102"/>
    </location>
</feature>
<evidence type="ECO:0000313" key="3">
    <source>
        <dbReference type="EMBL" id="PWE21682.1"/>
    </source>
</evidence>
<dbReference type="Proteomes" id="UP000245014">
    <property type="component" value="Unassembled WGS sequence"/>
</dbReference>
<organism evidence="3 4">
    <name type="scientific">Aliarcobacter skirrowii</name>
    <dbReference type="NCBI Taxonomy" id="28200"/>
    <lineage>
        <taxon>Bacteria</taxon>
        <taxon>Pseudomonadati</taxon>
        <taxon>Campylobacterota</taxon>
        <taxon>Epsilonproteobacteria</taxon>
        <taxon>Campylobacterales</taxon>
        <taxon>Arcobacteraceae</taxon>
        <taxon>Aliarcobacter</taxon>
    </lineage>
</organism>
<evidence type="ECO:0000313" key="4">
    <source>
        <dbReference type="Proteomes" id="UP000245014"/>
    </source>
</evidence>
<name>A0A2U2C0Y2_9BACT</name>
<dbReference type="PANTHER" id="PTHR42208">
    <property type="entry name" value="HEAVY METAL TRANSPORTER-RELATED"/>
    <property type="match status" value="1"/>
</dbReference>
<keyword evidence="1" id="KW-1133">Transmembrane helix</keyword>
<dbReference type="Pfam" id="PF13386">
    <property type="entry name" value="DsbD_2"/>
    <property type="match status" value="1"/>
</dbReference>
<protein>
    <submittedName>
        <fullName evidence="3">Sulfite exporter TauE/SafE family protein</fullName>
    </submittedName>
</protein>
<feature type="transmembrane region" description="Helical" evidence="1">
    <location>
        <begin position="51"/>
        <end position="71"/>
    </location>
</feature>
<dbReference type="AlphaFoldDB" id="A0A2U2C0Y2"/>
<reference evidence="3 4" key="1">
    <citation type="submission" date="2018-05" db="EMBL/GenBank/DDBJ databases">
        <title>Antimicrobial susceptibility testing and genomic analysis of Arcobacter skirrowii strains and one Arcobacter butzleri isolated from German poultry farms.</title>
        <authorList>
            <person name="Haenel I."/>
            <person name="Hotzel H."/>
            <person name="Tomaso H."/>
            <person name="Busch A."/>
        </authorList>
    </citation>
    <scope>NUCLEOTIDE SEQUENCE [LARGE SCALE GENOMIC DNA]</scope>
    <source>
        <strain evidence="4">v</strain>
    </source>
</reference>
<evidence type="ECO:0000259" key="2">
    <source>
        <dbReference type="Pfam" id="PF13386"/>
    </source>
</evidence>
<feature type="transmembrane region" description="Helical" evidence="1">
    <location>
        <begin position="6"/>
        <end position="30"/>
    </location>
</feature>
<keyword evidence="1" id="KW-0472">Membrane</keyword>
<dbReference type="InterPro" id="IPR039447">
    <property type="entry name" value="UreH-like_TM_dom"/>
</dbReference>
<accession>A0A2U2C0Y2</accession>
<dbReference type="PANTHER" id="PTHR42208:SF1">
    <property type="entry name" value="HEAVY METAL TRANSPORTER"/>
    <property type="match status" value="1"/>
</dbReference>
<dbReference type="RefSeq" id="WP_109158394.1">
    <property type="nucleotide sequence ID" value="NZ_QEYI01000003.1"/>
</dbReference>
<keyword evidence="1" id="KW-0812">Transmembrane</keyword>
<feature type="domain" description="Urease accessory protein UreH-like transmembrane" evidence="2">
    <location>
        <begin position="9"/>
        <end position="215"/>
    </location>
</feature>
<sequence length="240" mass="26605">METISIISIISIAFIGSFGHCIGMCGGIVLAYSSVKINSNDSKKRQALMHLLYNFGRVTTYTFLGFIFGYLGSVLSFSTTSKGLLFFLTGLLMILIGFSLMGKIKFLTILEQTFSKSPFYQKLFKKVLGSNSKLSFYLIGVLNGFLPCGFVYMFAIMAASTASAFYGAMVMFIFGATTIFALFFVGFFAGLFKQSSFRDISMKIASILVILFGLYTAYNGFTLLKNKTINIEHNHHMNTK</sequence>
<dbReference type="EMBL" id="QEYI01000003">
    <property type="protein sequence ID" value="PWE21682.1"/>
    <property type="molecule type" value="Genomic_DNA"/>
</dbReference>
<evidence type="ECO:0000256" key="1">
    <source>
        <dbReference type="SAM" id="Phobius"/>
    </source>
</evidence>
<gene>
    <name evidence="3" type="ORF">DF188_05565</name>
</gene>
<feature type="transmembrane region" description="Helical" evidence="1">
    <location>
        <begin position="134"/>
        <end position="159"/>
    </location>
</feature>
<feature type="transmembrane region" description="Helical" evidence="1">
    <location>
        <begin position="165"/>
        <end position="192"/>
    </location>
</feature>
<comment type="caution">
    <text evidence="3">The sequence shown here is derived from an EMBL/GenBank/DDBJ whole genome shotgun (WGS) entry which is preliminary data.</text>
</comment>
<proteinExistence type="predicted"/>
<dbReference type="STRING" id="28200.GCA_001572935_01008"/>